<protein>
    <recommendedName>
        <fullName evidence="1">F-box domain-containing protein</fullName>
    </recommendedName>
</protein>
<dbReference type="InterPro" id="IPR001810">
    <property type="entry name" value="F-box_dom"/>
</dbReference>
<dbReference type="OrthoDB" id="9970076at2759"/>
<dbReference type="EMBL" id="JADBJN010000002">
    <property type="protein sequence ID" value="KAG5678432.1"/>
    <property type="molecule type" value="Genomic_DNA"/>
</dbReference>
<dbReference type="PROSITE" id="PS50181">
    <property type="entry name" value="FBOX"/>
    <property type="match status" value="1"/>
</dbReference>
<dbReference type="Pfam" id="PF12937">
    <property type="entry name" value="F-box-like"/>
    <property type="match status" value="1"/>
</dbReference>
<reference evidence="2" key="1">
    <citation type="submission" date="2021-03" db="EMBL/GenBank/DDBJ databases">
        <title>Chromosome level genome of the anhydrobiotic midge Polypedilum vanderplanki.</title>
        <authorList>
            <person name="Yoshida Y."/>
            <person name="Kikawada T."/>
            <person name="Gusev O."/>
        </authorList>
    </citation>
    <scope>NUCLEOTIDE SEQUENCE</scope>
    <source>
        <strain evidence="2">NIAS01</strain>
        <tissue evidence="2">Whole body or cell culture</tissue>
    </source>
</reference>
<dbReference type="CDD" id="cd09917">
    <property type="entry name" value="F-box_SF"/>
    <property type="match status" value="1"/>
</dbReference>
<evidence type="ECO:0000259" key="1">
    <source>
        <dbReference type="PROSITE" id="PS50181"/>
    </source>
</evidence>
<evidence type="ECO:0000313" key="3">
    <source>
        <dbReference type="Proteomes" id="UP001107558"/>
    </source>
</evidence>
<comment type="caution">
    <text evidence="2">The sequence shown here is derived from an EMBL/GenBank/DDBJ whole genome shotgun (WGS) entry which is preliminary data.</text>
</comment>
<dbReference type="SUPFAM" id="SSF81383">
    <property type="entry name" value="F-box domain"/>
    <property type="match status" value="1"/>
</dbReference>
<dbReference type="Gene3D" id="1.20.1280.50">
    <property type="match status" value="1"/>
</dbReference>
<sequence length="415" mass="49381">MFQSNFEQLPIEIKEEIFKYLSSADLLNLTLVCKNFNESIGQSRKCMERFWIKFYSFNLKDLEALKVSIRNYEKIKVNRVKREDHFQFLIDLQQNWKKILIYNCEFNYYHTYKLLIESIANNVEELEISDIEVLCYNEPSNMRINFPALKRVMFRNMPSKSMEIFLNSSDTLENLALDIVHETDNSMSLHDITYEILKHSKNLKHLQIGPLYIKALFGEDKEKAIKFNFELKNLLLKFPIASDLPDFSYNKIADFIKNQSKIRWLITMELRNDEVLTTCWNELKCAEQISFFGLEELFDYDMIFDVNDPNTSIKKLSLISRKVLISHLNKLLKSSPLITSIHTKNLNRHMLNAIAKNHFGIKTLFYENIEEDVLNFYDELQQLDEDVNKNIKIIQKSFWFSDNPFSIDPIFWRKE</sequence>
<feature type="domain" description="F-box" evidence="1">
    <location>
        <begin position="3"/>
        <end position="54"/>
    </location>
</feature>
<evidence type="ECO:0000313" key="2">
    <source>
        <dbReference type="EMBL" id="KAG5678432.1"/>
    </source>
</evidence>
<keyword evidence="3" id="KW-1185">Reference proteome</keyword>
<dbReference type="SMART" id="SM00256">
    <property type="entry name" value="FBOX"/>
    <property type="match status" value="1"/>
</dbReference>
<name>A0A9J6C978_POLVA</name>
<proteinExistence type="predicted"/>
<dbReference type="InterPro" id="IPR036047">
    <property type="entry name" value="F-box-like_dom_sf"/>
</dbReference>
<gene>
    <name evidence="2" type="ORF">PVAND_008106</name>
</gene>
<accession>A0A9J6C978</accession>
<dbReference type="AlphaFoldDB" id="A0A9J6C978"/>
<organism evidence="2 3">
    <name type="scientific">Polypedilum vanderplanki</name>
    <name type="common">Sleeping chironomid midge</name>
    <dbReference type="NCBI Taxonomy" id="319348"/>
    <lineage>
        <taxon>Eukaryota</taxon>
        <taxon>Metazoa</taxon>
        <taxon>Ecdysozoa</taxon>
        <taxon>Arthropoda</taxon>
        <taxon>Hexapoda</taxon>
        <taxon>Insecta</taxon>
        <taxon>Pterygota</taxon>
        <taxon>Neoptera</taxon>
        <taxon>Endopterygota</taxon>
        <taxon>Diptera</taxon>
        <taxon>Nematocera</taxon>
        <taxon>Chironomoidea</taxon>
        <taxon>Chironomidae</taxon>
        <taxon>Chironominae</taxon>
        <taxon>Polypedilum</taxon>
        <taxon>Polypedilum</taxon>
    </lineage>
</organism>
<dbReference type="Proteomes" id="UP001107558">
    <property type="component" value="Chromosome 2"/>
</dbReference>